<feature type="transmembrane region" description="Helical" evidence="6">
    <location>
        <begin position="99"/>
        <end position="119"/>
    </location>
</feature>
<evidence type="ECO:0000256" key="1">
    <source>
        <dbReference type="ARBA" id="ARBA00004651"/>
    </source>
</evidence>
<feature type="transmembrane region" description="Helical" evidence="6">
    <location>
        <begin position="220"/>
        <end position="238"/>
    </location>
</feature>
<evidence type="ECO:0000313" key="8">
    <source>
        <dbReference type="Proteomes" id="UP001419910"/>
    </source>
</evidence>
<feature type="transmembrane region" description="Helical" evidence="6">
    <location>
        <begin position="438"/>
        <end position="460"/>
    </location>
</feature>
<gene>
    <name evidence="7" type="ORF">ABC974_24220</name>
</gene>
<evidence type="ECO:0000256" key="6">
    <source>
        <dbReference type="SAM" id="Phobius"/>
    </source>
</evidence>
<evidence type="ECO:0000256" key="5">
    <source>
        <dbReference type="ARBA" id="ARBA00023136"/>
    </source>
</evidence>
<dbReference type="RefSeq" id="WP_343887098.1">
    <property type="nucleotide sequence ID" value="NZ_BAAAEH010000001.1"/>
</dbReference>
<evidence type="ECO:0000313" key="7">
    <source>
        <dbReference type="EMBL" id="MEN2792757.1"/>
    </source>
</evidence>
<feature type="transmembrane region" description="Helical" evidence="6">
    <location>
        <begin position="15"/>
        <end position="35"/>
    </location>
</feature>
<dbReference type="Proteomes" id="UP001419910">
    <property type="component" value="Unassembled WGS sequence"/>
</dbReference>
<evidence type="ECO:0000256" key="4">
    <source>
        <dbReference type="ARBA" id="ARBA00022989"/>
    </source>
</evidence>
<dbReference type="PANTHER" id="PTHR43652">
    <property type="entry name" value="BASIC AMINO ACID ANTIPORTER YFCC-RELATED"/>
    <property type="match status" value="1"/>
</dbReference>
<feature type="transmembrane region" description="Helical" evidence="6">
    <location>
        <begin position="407"/>
        <end position="431"/>
    </location>
</feature>
<feature type="transmembrane region" description="Helical" evidence="6">
    <location>
        <begin position="382"/>
        <end position="401"/>
    </location>
</feature>
<protein>
    <submittedName>
        <fullName evidence="7">YfcC family protein</fullName>
    </submittedName>
</protein>
<organism evidence="7 8">
    <name type="scientific">Sphingomonas oligophenolica</name>
    <dbReference type="NCBI Taxonomy" id="301154"/>
    <lineage>
        <taxon>Bacteria</taxon>
        <taxon>Pseudomonadati</taxon>
        <taxon>Pseudomonadota</taxon>
        <taxon>Alphaproteobacteria</taxon>
        <taxon>Sphingomonadales</taxon>
        <taxon>Sphingomonadaceae</taxon>
        <taxon>Sphingomonas</taxon>
    </lineage>
</organism>
<feature type="transmembrane region" description="Helical" evidence="6">
    <location>
        <begin position="315"/>
        <end position="335"/>
    </location>
</feature>
<keyword evidence="3 6" id="KW-0812">Transmembrane</keyword>
<dbReference type="InterPro" id="IPR051679">
    <property type="entry name" value="DASS-Related_Transporters"/>
</dbReference>
<dbReference type="InterPro" id="IPR018385">
    <property type="entry name" value="C4_dicarb_anaerob_car-like"/>
</dbReference>
<dbReference type="PANTHER" id="PTHR43652:SF6">
    <property type="entry name" value="ARGININE REPRESSOR"/>
    <property type="match status" value="1"/>
</dbReference>
<accession>A0ABU9YAC8</accession>
<name>A0ABU9YAC8_9SPHN</name>
<keyword evidence="8" id="KW-1185">Reference proteome</keyword>
<comment type="subcellular location">
    <subcellularLocation>
        <location evidence="1">Cell membrane</location>
        <topology evidence="1">Multi-pass membrane protein</topology>
    </subcellularLocation>
</comment>
<feature type="transmembrane region" description="Helical" evidence="6">
    <location>
        <begin position="177"/>
        <end position="200"/>
    </location>
</feature>
<dbReference type="Pfam" id="PF03606">
    <property type="entry name" value="DcuC"/>
    <property type="match status" value="1"/>
</dbReference>
<reference evidence="7 8" key="1">
    <citation type="submission" date="2024-05" db="EMBL/GenBank/DDBJ databases">
        <authorList>
            <person name="Liu Q."/>
            <person name="Xin Y.-H."/>
        </authorList>
    </citation>
    <scope>NUCLEOTIDE SEQUENCE [LARGE SCALE GENOMIC DNA]</scope>
    <source>
        <strain evidence="7 8">CGMCC 1.10181</strain>
    </source>
</reference>
<feature type="transmembrane region" description="Helical" evidence="6">
    <location>
        <begin position="284"/>
        <end position="303"/>
    </location>
</feature>
<comment type="caution">
    <text evidence="7">The sequence shown here is derived from an EMBL/GenBank/DDBJ whole genome shotgun (WGS) entry which is preliminary data.</text>
</comment>
<keyword evidence="5 6" id="KW-0472">Membrane</keyword>
<feature type="transmembrane region" description="Helical" evidence="6">
    <location>
        <begin position="139"/>
        <end position="165"/>
    </location>
</feature>
<feature type="transmembrane region" description="Helical" evidence="6">
    <location>
        <begin position="355"/>
        <end position="375"/>
    </location>
</feature>
<keyword evidence="4 6" id="KW-1133">Transmembrane helix</keyword>
<proteinExistence type="predicted"/>
<feature type="transmembrane region" description="Helical" evidence="6">
    <location>
        <begin position="259"/>
        <end position="278"/>
    </location>
</feature>
<evidence type="ECO:0000256" key="2">
    <source>
        <dbReference type="ARBA" id="ARBA00022475"/>
    </source>
</evidence>
<sequence>MSTIEAKAPKRRGHLHPVLIMVALLLATMVLTHLIPAGKYQRKDGNVVPGSYHTVPKVNGVPALIAPSAPTADQAPAKAAGIVAVFASIPAGMSKSASLIFMVMFVGGMFGVLRATGAIDAGIDRLLHLTSGNVYLLTTGLMLVLACGATFLGFISEYLVIIPVVAEMARRLKLPALFAPAVVLVPSFIGYVACVTNPLVLTVAQPLAGVPIFSGFVPRFLIFAAMFGVGLAYVLLYVSRQPKVDHVPEATRLTKRHSAVLMAVALGGIALLTGTGLWDWGSPELGAAFVAYGVLIAFAGKLAPGSAADAFLDGMQSMLLAGIMLGLASSMEILLQTSQVLDTVVQSFANMIAGQTSFVVVEGMVFGQMVFGFLIHSAVPKSAISLPILAPIAHFAGVSSQQTVTSLLVGTGLINMISPTNGLLLAFLAVAKVDYGEWFRFVAPLFAILCVVGFAAVYLITALGG</sequence>
<dbReference type="EMBL" id="JBDIME010000033">
    <property type="protein sequence ID" value="MEN2792757.1"/>
    <property type="molecule type" value="Genomic_DNA"/>
</dbReference>
<keyword evidence="2" id="KW-1003">Cell membrane</keyword>
<evidence type="ECO:0000256" key="3">
    <source>
        <dbReference type="ARBA" id="ARBA00022692"/>
    </source>
</evidence>